<keyword evidence="4" id="KW-1185">Reference proteome</keyword>
<sequence length="234" mass="26227">MFVSATGIQRKSTGMAVQRVATCRRAGARARSPLRAAAAGAEPQGSAPRKPKTEGKTPKKTPSLSAEERAARVQQLKLRILLVHRQLQIAESKERDDSLSMWRSFAHDMATPEVNREQVGSTNSKNIETMSADALRKELDALKAEIASLDADAYADVLRNTDGIKTAEQRIKEHERKIQQAPKVSFQKVVAQDTDETPKQKPKPKRFQLFEGLKSWFVRNEPIIEELEREIESI</sequence>
<organism evidence="3 4">
    <name type="scientific">Cyanidioschyzon merolae (strain NIES-3377 / 10D)</name>
    <name type="common">Unicellular red alga</name>
    <dbReference type="NCBI Taxonomy" id="280699"/>
    <lineage>
        <taxon>Eukaryota</taxon>
        <taxon>Rhodophyta</taxon>
        <taxon>Bangiophyceae</taxon>
        <taxon>Cyanidiales</taxon>
        <taxon>Cyanidiaceae</taxon>
        <taxon>Cyanidioschyzon</taxon>
    </lineage>
</organism>
<feature type="compositionally biased region" description="Low complexity" evidence="2">
    <location>
        <begin position="29"/>
        <end position="48"/>
    </location>
</feature>
<reference evidence="3 4" key="1">
    <citation type="journal article" date="2004" name="Nature">
        <title>Genome sequence of the ultrasmall unicellular red alga Cyanidioschyzon merolae 10D.</title>
        <authorList>
            <person name="Matsuzaki M."/>
            <person name="Misumi O."/>
            <person name="Shin-i T."/>
            <person name="Maruyama S."/>
            <person name="Takahara M."/>
            <person name="Miyagishima S."/>
            <person name="Mori T."/>
            <person name="Nishida K."/>
            <person name="Yagisawa F."/>
            <person name="Nishida K."/>
            <person name="Yoshida Y."/>
            <person name="Nishimura Y."/>
            <person name="Nakao S."/>
            <person name="Kobayashi T."/>
            <person name="Momoyama Y."/>
            <person name="Higashiyama T."/>
            <person name="Minoda A."/>
            <person name="Sano M."/>
            <person name="Nomoto H."/>
            <person name="Oishi K."/>
            <person name="Hayashi H."/>
            <person name="Ohta F."/>
            <person name="Nishizaka S."/>
            <person name="Haga S."/>
            <person name="Miura S."/>
            <person name="Morishita T."/>
            <person name="Kabeya Y."/>
            <person name="Terasawa K."/>
            <person name="Suzuki Y."/>
            <person name="Ishii Y."/>
            <person name="Asakawa S."/>
            <person name="Takano H."/>
            <person name="Ohta N."/>
            <person name="Kuroiwa H."/>
            <person name="Tanaka K."/>
            <person name="Shimizu N."/>
            <person name="Sugano S."/>
            <person name="Sato N."/>
            <person name="Nozaki H."/>
            <person name="Ogasawara N."/>
            <person name="Kohara Y."/>
            <person name="Kuroiwa T."/>
        </authorList>
    </citation>
    <scope>NUCLEOTIDE SEQUENCE [LARGE SCALE GENOMIC DNA]</scope>
    <source>
        <strain evidence="3 4">10D</strain>
    </source>
</reference>
<dbReference type="RefSeq" id="XP_005535815.1">
    <property type="nucleotide sequence ID" value="XM_005535758.1"/>
</dbReference>
<evidence type="ECO:0000256" key="1">
    <source>
        <dbReference type="SAM" id="Coils"/>
    </source>
</evidence>
<accession>M1V765</accession>
<dbReference type="AlphaFoldDB" id="M1V765"/>
<evidence type="ECO:0000313" key="4">
    <source>
        <dbReference type="Proteomes" id="UP000007014"/>
    </source>
</evidence>
<dbReference type="GeneID" id="16992962"/>
<reference evidence="3 4" key="2">
    <citation type="journal article" date="2007" name="BMC Biol.">
        <title>A 100%-complete sequence reveals unusually simple genomic features in the hot-spring red alga Cyanidioschyzon merolae.</title>
        <authorList>
            <person name="Nozaki H."/>
            <person name="Takano H."/>
            <person name="Misumi O."/>
            <person name="Terasawa K."/>
            <person name="Matsuzaki M."/>
            <person name="Maruyama S."/>
            <person name="Nishida K."/>
            <person name="Yagisawa F."/>
            <person name="Yoshida Y."/>
            <person name="Fujiwara T."/>
            <person name="Takio S."/>
            <person name="Tamura K."/>
            <person name="Chung S.J."/>
            <person name="Nakamura S."/>
            <person name="Kuroiwa H."/>
            <person name="Tanaka K."/>
            <person name="Sato N."/>
            <person name="Kuroiwa T."/>
        </authorList>
    </citation>
    <scope>NUCLEOTIDE SEQUENCE [LARGE SCALE GENOMIC DNA]</scope>
    <source>
        <strain evidence="3 4">10D</strain>
    </source>
</reference>
<feature type="coiled-coil region" evidence="1">
    <location>
        <begin position="125"/>
        <end position="184"/>
    </location>
</feature>
<evidence type="ECO:0000313" key="3">
    <source>
        <dbReference type="EMBL" id="BAM79529.1"/>
    </source>
</evidence>
<feature type="region of interest" description="Disordered" evidence="2">
    <location>
        <begin position="26"/>
        <end position="69"/>
    </location>
</feature>
<dbReference type="OrthoDB" id="10535841at2759"/>
<protein>
    <submittedName>
        <fullName evidence="3">Uncharacterized protein</fullName>
    </submittedName>
</protein>
<evidence type="ECO:0000256" key="2">
    <source>
        <dbReference type="SAM" id="MobiDB-lite"/>
    </source>
</evidence>
<gene>
    <name evidence="3" type="ORF">CYME_CMF198C</name>
</gene>
<feature type="region of interest" description="Disordered" evidence="2">
    <location>
        <begin position="184"/>
        <end position="205"/>
    </location>
</feature>
<dbReference type="EMBL" id="AP006488">
    <property type="protein sequence ID" value="BAM79529.1"/>
    <property type="molecule type" value="Genomic_DNA"/>
</dbReference>
<dbReference type="Proteomes" id="UP000007014">
    <property type="component" value="Chromosome 6"/>
</dbReference>
<keyword evidence="1" id="KW-0175">Coiled coil</keyword>
<proteinExistence type="predicted"/>
<dbReference type="KEGG" id="cme:CYME_CMF198C"/>
<name>M1V765_CYAM1</name>